<comment type="caution">
    <text evidence="6">Lacks conserved residue(s) required for the propagation of feature annotation.</text>
</comment>
<dbReference type="RefSeq" id="WP_303682327.1">
    <property type="nucleotide sequence ID" value="NZ_LVWG01000035.1"/>
</dbReference>
<protein>
    <recommendedName>
        <fullName evidence="6">Holliday junction branch migration complex subunit RuvA</fullName>
    </recommendedName>
</protein>
<evidence type="ECO:0000259" key="7">
    <source>
        <dbReference type="SMART" id="SM00278"/>
    </source>
</evidence>
<dbReference type="GO" id="GO:0009378">
    <property type="term" value="F:four-way junction helicase activity"/>
    <property type="evidence" value="ECO:0007669"/>
    <property type="project" value="InterPro"/>
</dbReference>
<evidence type="ECO:0000313" key="9">
    <source>
        <dbReference type="Proteomes" id="UP000076481"/>
    </source>
</evidence>
<feature type="domain" description="Helix-hairpin-helix DNA-binding motif class 1" evidence="7">
    <location>
        <begin position="73"/>
        <end position="92"/>
    </location>
</feature>
<keyword evidence="8" id="KW-0547">Nucleotide-binding</keyword>
<comment type="function">
    <text evidence="6">The RuvA-RuvB-RuvC complex processes Holliday junction (HJ) DNA during genetic recombination and DNA repair, while the RuvA-RuvB complex plays an important role in the rescue of blocked DNA replication forks via replication fork reversal (RFR). RuvA specifically binds to HJ cruciform DNA, conferring on it an open structure. The RuvB hexamer acts as an ATP-dependent pump, pulling dsDNA into and through the RuvAB complex. HJ branch migration allows RuvC to scan DNA until it finds its consensus sequence, where it cleaves and resolves the cruciform DNA.</text>
</comment>
<dbReference type="InterPro" id="IPR003583">
    <property type="entry name" value="Hlx-hairpin-Hlx_DNA-bd_motif"/>
</dbReference>
<reference evidence="8 9" key="1">
    <citation type="submission" date="2016-03" db="EMBL/GenBank/DDBJ databases">
        <title>Speciation and ecological success in dimly lit waters: horizontal gene transfer in a green sulfur bacteria bloom unveiled by metagenomic assembly.</title>
        <authorList>
            <person name="Llorens-Mares T."/>
            <person name="Liu Z."/>
            <person name="Allen L.Z."/>
            <person name="Rusch D.B."/>
            <person name="Craig M.T."/>
            <person name="Dupont C.L."/>
            <person name="Bryant D.A."/>
            <person name="Casamayor E.O."/>
        </authorList>
    </citation>
    <scope>NUCLEOTIDE SEQUENCE [LARGE SCALE GENOMIC DNA]</scope>
    <source>
        <strain evidence="8">CIII</strain>
    </source>
</reference>
<name>A0A165L6E5_PELLU</name>
<comment type="subcellular location">
    <subcellularLocation>
        <location evidence="6">Cytoplasm</location>
    </subcellularLocation>
</comment>
<dbReference type="GO" id="GO:0006281">
    <property type="term" value="P:DNA repair"/>
    <property type="evidence" value="ECO:0007669"/>
    <property type="project" value="UniProtKB-UniRule"/>
</dbReference>
<dbReference type="SMART" id="SM00278">
    <property type="entry name" value="HhH1"/>
    <property type="match status" value="2"/>
</dbReference>
<dbReference type="SUPFAM" id="SSF50249">
    <property type="entry name" value="Nucleic acid-binding proteins"/>
    <property type="match status" value="1"/>
</dbReference>
<dbReference type="GO" id="GO:0009379">
    <property type="term" value="C:Holliday junction helicase complex"/>
    <property type="evidence" value="ECO:0007669"/>
    <property type="project" value="InterPro"/>
</dbReference>
<dbReference type="Pfam" id="PF01330">
    <property type="entry name" value="RuvA_N"/>
    <property type="match status" value="1"/>
</dbReference>
<comment type="caution">
    <text evidence="8">The sequence shown here is derived from an EMBL/GenBank/DDBJ whole genome shotgun (WGS) entry which is preliminary data.</text>
</comment>
<evidence type="ECO:0000256" key="5">
    <source>
        <dbReference type="ARBA" id="ARBA00023204"/>
    </source>
</evidence>
<accession>A0A165L6E5</accession>
<dbReference type="GO" id="GO:0000400">
    <property type="term" value="F:four-way junction DNA binding"/>
    <property type="evidence" value="ECO:0007669"/>
    <property type="project" value="UniProtKB-UniRule"/>
</dbReference>
<keyword evidence="5 6" id="KW-0234">DNA repair</keyword>
<dbReference type="InterPro" id="IPR011114">
    <property type="entry name" value="RuvA_C"/>
</dbReference>
<dbReference type="EMBL" id="LVWG01000035">
    <property type="protein sequence ID" value="KZK73625.1"/>
    <property type="molecule type" value="Genomic_DNA"/>
</dbReference>
<dbReference type="GO" id="GO:0048476">
    <property type="term" value="C:Holliday junction resolvase complex"/>
    <property type="evidence" value="ECO:0007669"/>
    <property type="project" value="UniProtKB-UniRule"/>
</dbReference>
<evidence type="ECO:0000313" key="8">
    <source>
        <dbReference type="EMBL" id="KZK73625.1"/>
    </source>
</evidence>
<evidence type="ECO:0000256" key="1">
    <source>
        <dbReference type="ARBA" id="ARBA00022490"/>
    </source>
</evidence>
<keyword evidence="8" id="KW-0347">Helicase</keyword>
<dbReference type="AlphaFoldDB" id="A0A165L6E5"/>
<evidence type="ECO:0000256" key="6">
    <source>
        <dbReference type="HAMAP-Rule" id="MF_00031"/>
    </source>
</evidence>
<dbReference type="HAMAP" id="MF_00031">
    <property type="entry name" value="DNA_HJ_migration_RuvA"/>
    <property type="match status" value="1"/>
</dbReference>
<dbReference type="InterPro" id="IPR036267">
    <property type="entry name" value="RuvA_C_sf"/>
</dbReference>
<comment type="domain">
    <text evidence="6">Has three domains with a flexible linker between the domains II and III and assumes an 'L' shape. Domain III is highly mobile and contacts RuvB.</text>
</comment>
<dbReference type="Gene3D" id="2.40.50.140">
    <property type="entry name" value="Nucleic acid-binding proteins"/>
    <property type="match status" value="1"/>
</dbReference>
<keyword evidence="8" id="KW-0378">Hydrolase</keyword>
<dbReference type="CDD" id="cd14332">
    <property type="entry name" value="UBA_RuvA_C"/>
    <property type="match status" value="1"/>
</dbReference>
<feature type="region of interest" description="Domain I" evidence="6">
    <location>
        <begin position="1"/>
        <end position="64"/>
    </location>
</feature>
<dbReference type="Gene3D" id="1.10.150.20">
    <property type="entry name" value="5' to 3' exonuclease, C-terminal subdomain"/>
    <property type="match status" value="1"/>
</dbReference>
<keyword evidence="4 6" id="KW-0233">DNA recombination</keyword>
<feature type="region of interest" description="Domain III" evidence="6">
    <location>
        <begin position="145"/>
        <end position="200"/>
    </location>
</feature>
<evidence type="ECO:0000256" key="2">
    <source>
        <dbReference type="ARBA" id="ARBA00022763"/>
    </source>
</evidence>
<proteinExistence type="inferred from homology"/>
<dbReference type="SUPFAM" id="SSF46929">
    <property type="entry name" value="DNA helicase RuvA subunit, C-terminal domain"/>
    <property type="match status" value="1"/>
</dbReference>
<dbReference type="GO" id="GO:0005524">
    <property type="term" value="F:ATP binding"/>
    <property type="evidence" value="ECO:0007669"/>
    <property type="project" value="InterPro"/>
</dbReference>
<keyword evidence="2 6" id="KW-0227">DNA damage</keyword>
<dbReference type="NCBIfam" id="TIGR00084">
    <property type="entry name" value="ruvA"/>
    <property type="match status" value="1"/>
</dbReference>
<keyword evidence="3 6" id="KW-0238">DNA-binding</keyword>
<dbReference type="InterPro" id="IPR000085">
    <property type="entry name" value="RuvA"/>
</dbReference>
<evidence type="ECO:0000256" key="4">
    <source>
        <dbReference type="ARBA" id="ARBA00023172"/>
    </source>
</evidence>
<keyword evidence="8" id="KW-0067">ATP-binding</keyword>
<comment type="similarity">
    <text evidence="6">Belongs to the RuvA family.</text>
</comment>
<gene>
    <name evidence="6" type="primary">ruvA</name>
    <name evidence="8" type="ORF">A3K90_08410</name>
</gene>
<dbReference type="Gene3D" id="1.10.8.10">
    <property type="entry name" value="DNA helicase RuvA subunit, C-terminal domain"/>
    <property type="match status" value="1"/>
</dbReference>
<dbReference type="InterPro" id="IPR010994">
    <property type="entry name" value="RuvA_2-like"/>
</dbReference>
<keyword evidence="1 6" id="KW-0963">Cytoplasm</keyword>
<sequence>MYAYFRGRVVSVLPEEAVLEVSGIAYRFLISSSTSRSLPPTGSEAILYTHLSVREDALQLYGFSSEEEKQLFRLLLLVSGVGPKLALAVLSGLPVAEVHEAILANAPERLFGVTGVGRKTAARIILELRDRILKLSAEGTAPAPAGALSCGIREDATSALLTLGFSRTAAQQAVSGVLEANPGGSVEDVVKSALLFMHNR</sequence>
<dbReference type="SUPFAM" id="SSF47781">
    <property type="entry name" value="RuvA domain 2-like"/>
    <property type="match status" value="1"/>
</dbReference>
<dbReference type="GO" id="GO:0005737">
    <property type="term" value="C:cytoplasm"/>
    <property type="evidence" value="ECO:0007669"/>
    <property type="project" value="UniProtKB-SubCell"/>
</dbReference>
<dbReference type="Proteomes" id="UP000076481">
    <property type="component" value="Unassembled WGS sequence"/>
</dbReference>
<dbReference type="InterPro" id="IPR012340">
    <property type="entry name" value="NA-bd_OB-fold"/>
</dbReference>
<feature type="domain" description="Helix-hairpin-helix DNA-binding motif class 1" evidence="7">
    <location>
        <begin position="108"/>
        <end position="127"/>
    </location>
</feature>
<dbReference type="Pfam" id="PF07499">
    <property type="entry name" value="RuvA_C"/>
    <property type="match status" value="1"/>
</dbReference>
<dbReference type="Pfam" id="PF14520">
    <property type="entry name" value="HHH_5"/>
    <property type="match status" value="1"/>
</dbReference>
<dbReference type="GO" id="GO:0006310">
    <property type="term" value="P:DNA recombination"/>
    <property type="evidence" value="ECO:0007669"/>
    <property type="project" value="UniProtKB-UniRule"/>
</dbReference>
<organism evidence="8 9">
    <name type="scientific">Pelodictyon luteolum</name>
    <dbReference type="NCBI Taxonomy" id="1100"/>
    <lineage>
        <taxon>Bacteria</taxon>
        <taxon>Pseudomonadati</taxon>
        <taxon>Chlorobiota</taxon>
        <taxon>Chlorobiia</taxon>
        <taxon>Chlorobiales</taxon>
        <taxon>Chlorobiaceae</taxon>
        <taxon>Chlorobium/Pelodictyon group</taxon>
        <taxon>Pelodictyon</taxon>
    </lineage>
</organism>
<evidence type="ECO:0000256" key="3">
    <source>
        <dbReference type="ARBA" id="ARBA00023125"/>
    </source>
</evidence>
<dbReference type="InterPro" id="IPR013849">
    <property type="entry name" value="DNA_helicase_Holl-junc_RuvA_I"/>
</dbReference>
<comment type="subunit">
    <text evidence="6">Homotetramer. Forms an RuvA(8)-RuvB(12)-Holliday junction (HJ) complex. HJ DNA is sandwiched between 2 RuvA tetramers; dsDNA enters through RuvA and exits via RuvB. An RuvB hexamer assembles on each DNA strand where it exits the tetramer. Each RuvB hexamer is contacted by two RuvA subunits (via domain III) on 2 adjacent RuvB subunits; this complex drives branch migration. In the full resolvosome a probable DNA-RuvA(4)-RuvB(12)-RuvC(2) complex forms which resolves the HJ.</text>
</comment>